<dbReference type="Gene3D" id="3.60.40.10">
    <property type="entry name" value="PPM-type phosphatase domain"/>
    <property type="match status" value="1"/>
</dbReference>
<proteinExistence type="predicted"/>
<dbReference type="GO" id="GO:0016791">
    <property type="term" value="F:phosphatase activity"/>
    <property type="evidence" value="ECO:0007669"/>
    <property type="project" value="TreeGrafter"/>
</dbReference>
<dbReference type="PANTHER" id="PTHR43156:SF2">
    <property type="entry name" value="STAGE II SPORULATION PROTEIN E"/>
    <property type="match status" value="1"/>
</dbReference>
<evidence type="ECO:0000256" key="2">
    <source>
        <dbReference type="SAM" id="Phobius"/>
    </source>
</evidence>
<keyword evidence="2" id="KW-1133">Transmembrane helix</keyword>
<dbReference type="Pfam" id="PF13581">
    <property type="entry name" value="HATPase_c_2"/>
    <property type="match status" value="1"/>
</dbReference>
<dbReference type="Gene3D" id="6.10.340.10">
    <property type="match status" value="1"/>
</dbReference>
<dbReference type="Pfam" id="PF07228">
    <property type="entry name" value="SpoIIE"/>
    <property type="match status" value="1"/>
</dbReference>
<keyword evidence="1" id="KW-0378">Hydrolase</keyword>
<dbReference type="SMART" id="SM00331">
    <property type="entry name" value="PP2C_SIG"/>
    <property type="match status" value="1"/>
</dbReference>
<organism evidence="4 5">
    <name type="scientific">Calidifontibacillus erzurumensis</name>
    <dbReference type="NCBI Taxonomy" id="2741433"/>
    <lineage>
        <taxon>Bacteria</taxon>
        <taxon>Bacillati</taxon>
        <taxon>Bacillota</taxon>
        <taxon>Bacilli</taxon>
        <taxon>Bacillales</taxon>
        <taxon>Bacillaceae</taxon>
        <taxon>Calidifontibacillus/Schinkia group</taxon>
        <taxon>Calidifontibacillus</taxon>
    </lineage>
</organism>
<keyword evidence="2" id="KW-0472">Membrane</keyword>
<feature type="transmembrane region" description="Helical" evidence="2">
    <location>
        <begin position="40"/>
        <end position="59"/>
    </location>
</feature>
<keyword evidence="2" id="KW-0812">Transmembrane</keyword>
<sequence>MNWKARIFLLYTLVGLAGVVFVEFQNLVIWRTPWQDVLKYNLPFVMAQNLIFITIYYFYTVKKLKGIFQMDEAELQQLPSPERKVWFDRLVLFPYKMYRFSIIFMMSLALSFHIYEFFLLEEITREFFVSLILSLLRETCLIMMITLLIVGVLSQLLRPYILKLKISASPMVQLPLSNKIYFIFFSIFFVVVTDIIWLLINIEGSIEAQIIEVVLTICFLSLFSIVVIKLTVLDSINHIQTITQLITNEKNEDRSLLLRSTIPVTSIDEIAFLIGSFNKLQSKAQRLYAELEDELKFALTVQQNLLPKGTISVGSFLLEGLSLPVKEVGGDFFDFIKINDQKMVIVIGDVSGKGVPSALLMSAAIGVIRGKTQSEELSPAEWLNECNRLLMPMLSDGMYVTMGIGVLDIETNTFTYASAGHVPPLMNMQGKIDYFNTSTLPIGIDENETYEEQMIPLNDLDGIIFYTDGIIEQVNDKKEIFGFEKFHHVVQKQWNKGIHSIIEDIKKFYVNTKQSDDMTIVTMKKKIHASTWKKSDDVSSDEESEKNITLVDIKIQSKLGEEKKVLKELDEQLSKYSFLKEDCEEFKVAVAEICTNAIEHGNEEKEHKLVHIVVTLKGNLIQSTVSDEGTGFIFEEKEQDFRGCGLKIVKHFVDDWTMYHRLGNPPQFCVHIEKRLRPMDMLVKKDV</sequence>
<feature type="transmembrane region" description="Helical" evidence="2">
    <location>
        <begin position="97"/>
        <end position="115"/>
    </location>
</feature>
<evidence type="ECO:0000259" key="3">
    <source>
        <dbReference type="SMART" id="SM00331"/>
    </source>
</evidence>
<evidence type="ECO:0000256" key="1">
    <source>
        <dbReference type="ARBA" id="ARBA00022801"/>
    </source>
</evidence>
<dbReference type="PANTHER" id="PTHR43156">
    <property type="entry name" value="STAGE II SPORULATION PROTEIN E-RELATED"/>
    <property type="match status" value="1"/>
</dbReference>
<comment type="caution">
    <text evidence="4">The sequence shown here is derived from an EMBL/GenBank/DDBJ whole genome shotgun (WGS) entry which is preliminary data.</text>
</comment>
<dbReference type="Proteomes" id="UP000625804">
    <property type="component" value="Unassembled WGS sequence"/>
</dbReference>
<feature type="domain" description="PPM-type phosphatase" evidence="3">
    <location>
        <begin position="313"/>
        <end position="525"/>
    </location>
</feature>
<dbReference type="SUPFAM" id="SSF81606">
    <property type="entry name" value="PP2C-like"/>
    <property type="match status" value="1"/>
</dbReference>
<dbReference type="InterPro" id="IPR003594">
    <property type="entry name" value="HATPase_dom"/>
</dbReference>
<evidence type="ECO:0000313" key="4">
    <source>
        <dbReference type="EMBL" id="NSL51863.1"/>
    </source>
</evidence>
<feature type="transmembrane region" description="Helical" evidence="2">
    <location>
        <begin position="7"/>
        <end position="28"/>
    </location>
</feature>
<dbReference type="EMBL" id="JABTTE010000010">
    <property type="protein sequence ID" value="NSL51863.1"/>
    <property type="molecule type" value="Genomic_DNA"/>
</dbReference>
<reference evidence="4" key="1">
    <citation type="submission" date="2020-06" db="EMBL/GenBank/DDBJ databases">
        <title>A novel thermopfilic bacterium from Erzurum, Turkey.</title>
        <authorList>
            <person name="Adiguzel A."/>
            <person name="Ay H."/>
            <person name="Baltaci M.O."/>
        </authorList>
    </citation>
    <scope>NUCLEOTIDE SEQUENCE</scope>
    <source>
        <strain evidence="4">P2</strain>
    </source>
</reference>
<dbReference type="InterPro" id="IPR001932">
    <property type="entry name" value="PPM-type_phosphatase-like_dom"/>
</dbReference>
<dbReference type="RefSeq" id="WP_173731071.1">
    <property type="nucleotide sequence ID" value="NZ_JABTTE010000010.1"/>
</dbReference>
<dbReference type="InterPro" id="IPR036457">
    <property type="entry name" value="PPM-type-like_dom_sf"/>
</dbReference>
<dbReference type="SUPFAM" id="SSF55874">
    <property type="entry name" value="ATPase domain of HSP90 chaperone/DNA topoisomerase II/histidine kinase"/>
    <property type="match status" value="1"/>
</dbReference>
<dbReference type="Gene3D" id="3.30.565.10">
    <property type="entry name" value="Histidine kinase-like ATPase, C-terminal domain"/>
    <property type="match status" value="1"/>
</dbReference>
<accession>A0A8J8KCB5</accession>
<protein>
    <submittedName>
        <fullName evidence="4">SpoIIE family protein phosphatase</fullName>
    </submittedName>
</protein>
<feature type="transmembrane region" description="Helical" evidence="2">
    <location>
        <begin position="127"/>
        <end position="153"/>
    </location>
</feature>
<feature type="transmembrane region" description="Helical" evidence="2">
    <location>
        <begin position="206"/>
        <end position="228"/>
    </location>
</feature>
<dbReference type="InterPro" id="IPR036890">
    <property type="entry name" value="HATPase_C_sf"/>
</dbReference>
<gene>
    <name evidence="4" type="ORF">HR057_08880</name>
</gene>
<keyword evidence="5" id="KW-1185">Reference proteome</keyword>
<dbReference type="InterPro" id="IPR052016">
    <property type="entry name" value="Bact_Sigma-Reg"/>
</dbReference>
<dbReference type="CDD" id="cd16936">
    <property type="entry name" value="HATPase_RsbW-like"/>
    <property type="match status" value="1"/>
</dbReference>
<feature type="transmembrane region" description="Helical" evidence="2">
    <location>
        <begin position="180"/>
        <end position="200"/>
    </location>
</feature>
<dbReference type="AlphaFoldDB" id="A0A8J8KCB5"/>
<evidence type="ECO:0000313" key="5">
    <source>
        <dbReference type="Proteomes" id="UP000625804"/>
    </source>
</evidence>
<name>A0A8J8KCB5_9BACI</name>